<protein>
    <submittedName>
        <fullName evidence="1">Uncharacterized protein</fullName>
    </submittedName>
</protein>
<dbReference type="AlphaFoldDB" id="A0AAV3Z9U1"/>
<proteinExistence type="predicted"/>
<evidence type="ECO:0000313" key="1">
    <source>
        <dbReference type="EMBL" id="GFN92700.1"/>
    </source>
</evidence>
<gene>
    <name evidence="1" type="ORF">PoB_001920600</name>
</gene>
<comment type="caution">
    <text evidence="1">The sequence shown here is derived from an EMBL/GenBank/DDBJ whole genome shotgun (WGS) entry which is preliminary data.</text>
</comment>
<accession>A0AAV3Z9U1</accession>
<sequence>MILSRDVDLPDYFLEVILDVWTAIEEVDDMGWSQSNDFCDRFATESLSLLPLLLSMMPEIKNDPSLPFSQVKERASRRFGAKDRQSLLEEPACARVIIRSHTKPYLSNCVVGADIRNTTTKSRLRSRCEAGNKPADFVTHSSVLMLWTNLPDYFLEVVLDLWTAIEEVDDMGWSQSNDFCDRFATESSSLLPLLLSMMPEIKNDPSLPFSPVKERASRTLVAKDRQSLLEEPACARSLILQDDGGTYLLILQYPRAPGKCVPKEIPSARGVSR</sequence>
<dbReference type="Proteomes" id="UP000735302">
    <property type="component" value="Unassembled WGS sequence"/>
</dbReference>
<reference evidence="1 2" key="1">
    <citation type="journal article" date="2021" name="Elife">
        <title>Chloroplast acquisition without the gene transfer in kleptoplastic sea slugs, Plakobranchus ocellatus.</title>
        <authorList>
            <person name="Maeda T."/>
            <person name="Takahashi S."/>
            <person name="Yoshida T."/>
            <person name="Shimamura S."/>
            <person name="Takaki Y."/>
            <person name="Nagai Y."/>
            <person name="Toyoda A."/>
            <person name="Suzuki Y."/>
            <person name="Arimoto A."/>
            <person name="Ishii H."/>
            <person name="Satoh N."/>
            <person name="Nishiyama T."/>
            <person name="Hasebe M."/>
            <person name="Maruyama T."/>
            <person name="Minagawa J."/>
            <person name="Obokata J."/>
            <person name="Shigenobu S."/>
        </authorList>
    </citation>
    <scope>NUCLEOTIDE SEQUENCE [LARGE SCALE GENOMIC DNA]</scope>
</reference>
<evidence type="ECO:0000313" key="2">
    <source>
        <dbReference type="Proteomes" id="UP000735302"/>
    </source>
</evidence>
<keyword evidence="2" id="KW-1185">Reference proteome</keyword>
<dbReference type="EMBL" id="BLXT01002287">
    <property type="protein sequence ID" value="GFN92700.1"/>
    <property type="molecule type" value="Genomic_DNA"/>
</dbReference>
<name>A0AAV3Z9U1_9GAST</name>
<organism evidence="1 2">
    <name type="scientific">Plakobranchus ocellatus</name>
    <dbReference type="NCBI Taxonomy" id="259542"/>
    <lineage>
        <taxon>Eukaryota</taxon>
        <taxon>Metazoa</taxon>
        <taxon>Spiralia</taxon>
        <taxon>Lophotrochozoa</taxon>
        <taxon>Mollusca</taxon>
        <taxon>Gastropoda</taxon>
        <taxon>Heterobranchia</taxon>
        <taxon>Euthyneura</taxon>
        <taxon>Panpulmonata</taxon>
        <taxon>Sacoglossa</taxon>
        <taxon>Placobranchoidea</taxon>
        <taxon>Plakobranchidae</taxon>
        <taxon>Plakobranchus</taxon>
    </lineage>
</organism>